<feature type="compositionally biased region" description="Low complexity" evidence="1">
    <location>
        <begin position="33"/>
        <end position="42"/>
    </location>
</feature>
<dbReference type="RefSeq" id="WP_205102164.1">
    <property type="nucleotide sequence ID" value="NZ_JACJJC010000004.1"/>
</dbReference>
<evidence type="ECO:0000259" key="2">
    <source>
        <dbReference type="Pfam" id="PF12702"/>
    </source>
</evidence>
<evidence type="ECO:0000313" key="4">
    <source>
        <dbReference type="Proteomes" id="UP000715095"/>
    </source>
</evidence>
<evidence type="ECO:0000256" key="1">
    <source>
        <dbReference type="SAM" id="MobiDB-lite"/>
    </source>
</evidence>
<protein>
    <submittedName>
        <fullName evidence="3">Lipocalin family protein</fullName>
    </submittedName>
</protein>
<dbReference type="InterPro" id="IPR024311">
    <property type="entry name" value="Lipocalin-like"/>
</dbReference>
<comment type="caution">
    <text evidence="3">The sequence shown here is derived from an EMBL/GenBank/DDBJ whole genome shotgun (WGS) entry which is preliminary data.</text>
</comment>
<accession>A0ABS2DQX0</accession>
<dbReference type="Pfam" id="PF12702">
    <property type="entry name" value="Lipocalin_3"/>
    <property type="match status" value="1"/>
</dbReference>
<keyword evidence="4" id="KW-1185">Reference proteome</keyword>
<feature type="region of interest" description="Disordered" evidence="1">
    <location>
        <begin position="27"/>
        <end position="53"/>
    </location>
</feature>
<dbReference type="EMBL" id="JACJJC010000004">
    <property type="protein sequence ID" value="MBM6703699.1"/>
    <property type="molecule type" value="Genomic_DNA"/>
</dbReference>
<proteinExistence type="predicted"/>
<reference evidence="3 4" key="1">
    <citation type="journal article" date="2021" name="Sci. Rep.">
        <title>The distribution of antibiotic resistance genes in chicken gut microbiota commensals.</title>
        <authorList>
            <person name="Juricova H."/>
            <person name="Matiasovicova J."/>
            <person name="Kubasova T."/>
            <person name="Cejkova D."/>
            <person name="Rychlik I."/>
        </authorList>
    </citation>
    <scope>NUCLEOTIDE SEQUENCE [LARGE SCALE GENOMIC DNA]</scope>
    <source>
        <strain evidence="3 4">An829</strain>
    </source>
</reference>
<dbReference type="PROSITE" id="PS51257">
    <property type="entry name" value="PROKAR_LIPOPROTEIN"/>
    <property type="match status" value="1"/>
</dbReference>
<gene>
    <name evidence="3" type="ORF">H6A60_04250</name>
</gene>
<organism evidence="3 4">
    <name type="scientific">Sutterella massiliensis</name>
    <dbReference type="NCBI Taxonomy" id="1816689"/>
    <lineage>
        <taxon>Bacteria</taxon>
        <taxon>Pseudomonadati</taxon>
        <taxon>Pseudomonadota</taxon>
        <taxon>Betaproteobacteria</taxon>
        <taxon>Burkholderiales</taxon>
        <taxon>Sutterellaceae</taxon>
        <taxon>Sutterella</taxon>
    </lineage>
</organism>
<name>A0ABS2DQX0_9BURK</name>
<feature type="domain" description="Lipocalin-like" evidence="2">
    <location>
        <begin position="60"/>
        <end position="151"/>
    </location>
</feature>
<dbReference type="Gene3D" id="2.40.128.280">
    <property type="match status" value="1"/>
</dbReference>
<evidence type="ECO:0000313" key="3">
    <source>
        <dbReference type="EMBL" id="MBM6703699.1"/>
    </source>
</evidence>
<sequence>MRIFLLLASSLAIAALTGCSTIAGWVDGDEPAAQEPPAQVEAPKTDNSTAASPVDTAARAAFVGQWVEPVPGLPGRTQGYEFREDGKASSIGMATLAAKRWEIKGDVLTIWGDSIGNGMTIPFEMQYLVLEIGPDKLHLRQGSYEHKFTRKQ</sequence>
<dbReference type="Proteomes" id="UP000715095">
    <property type="component" value="Unassembled WGS sequence"/>
</dbReference>